<evidence type="ECO:0000256" key="1">
    <source>
        <dbReference type="SAM" id="MobiDB-lite"/>
    </source>
</evidence>
<dbReference type="PANTHER" id="PTHR46929:SF3">
    <property type="entry name" value="MYB_SANT-LIKE DOMAIN-CONTAINING PROTEIN"/>
    <property type="match status" value="1"/>
</dbReference>
<dbReference type="PROSITE" id="PS50090">
    <property type="entry name" value="MYB_LIKE"/>
    <property type="match status" value="1"/>
</dbReference>
<protein>
    <recommendedName>
        <fullName evidence="2">Myb-like domain-containing protein</fullName>
    </recommendedName>
</protein>
<evidence type="ECO:0000259" key="2">
    <source>
        <dbReference type="PROSITE" id="PS50090"/>
    </source>
</evidence>
<sequence length="374" mass="39754">MATEPPAVPPVPPDPPATPAALVMAHPVTPGFVALPAVPALTLPSAGKSDVPAAVTQTSVQKLKGGKCVWGTESDKALVTCLKTNKRAYQSGSGWKPQVWAIVADAVNAVGGPGAAKTGEKCHDHWSKALKKGYKDVQKLRSLSGFGWDDKAQMVTADERVWDDYTSAHPSAEHWRRHPFPCYDDIHEIVTGVVATGAAAFHPGQASGTNPGDAPSLNTTDVEDDNGSISTPSKHEDDDNPFRGDLTPSSPTPNLGRGRKRGASSEPPSVSAKKSNTKGRRNADVAGDMVAAVHQLASAFGPSADPSSPHGKARKHAMEVMQDDNDFSSEEESNMILLISKDTNGAISQVYTSTRKKKTRTAFLRKAYEDFMQN</sequence>
<proteinExistence type="predicted"/>
<dbReference type="Pfam" id="PF12776">
    <property type="entry name" value="Myb_DNA-bind_3"/>
    <property type="match status" value="1"/>
</dbReference>
<reference evidence="3" key="1">
    <citation type="submission" date="2023-11" db="EMBL/GenBank/DDBJ databases">
        <authorList>
            <person name="De Vega J J."/>
            <person name="De Vega J J."/>
        </authorList>
    </citation>
    <scope>NUCLEOTIDE SEQUENCE</scope>
</reference>
<feature type="region of interest" description="Disordered" evidence="1">
    <location>
        <begin position="202"/>
        <end position="282"/>
    </location>
</feature>
<dbReference type="InterPro" id="IPR024752">
    <property type="entry name" value="Myb/SANT-like_dom"/>
</dbReference>
<keyword evidence="4" id="KW-1185">Reference proteome</keyword>
<dbReference type="AlphaFoldDB" id="A0AAD2K2C1"/>
<evidence type="ECO:0000313" key="3">
    <source>
        <dbReference type="EMBL" id="CAK5275035.1"/>
    </source>
</evidence>
<feature type="compositionally biased region" description="Basic and acidic residues" evidence="1">
    <location>
        <begin position="233"/>
        <end position="242"/>
    </location>
</feature>
<feature type="domain" description="Myb-like" evidence="2">
    <location>
        <begin position="70"/>
        <end position="130"/>
    </location>
</feature>
<name>A0AAD2K2C1_9AGAR</name>
<dbReference type="InterPro" id="IPR001005">
    <property type="entry name" value="SANT/Myb"/>
</dbReference>
<dbReference type="Proteomes" id="UP001295794">
    <property type="component" value="Unassembled WGS sequence"/>
</dbReference>
<evidence type="ECO:0000313" key="4">
    <source>
        <dbReference type="Proteomes" id="UP001295794"/>
    </source>
</evidence>
<organism evidence="3 4">
    <name type="scientific">Mycena citricolor</name>
    <dbReference type="NCBI Taxonomy" id="2018698"/>
    <lineage>
        <taxon>Eukaryota</taxon>
        <taxon>Fungi</taxon>
        <taxon>Dikarya</taxon>
        <taxon>Basidiomycota</taxon>
        <taxon>Agaricomycotina</taxon>
        <taxon>Agaricomycetes</taxon>
        <taxon>Agaricomycetidae</taxon>
        <taxon>Agaricales</taxon>
        <taxon>Marasmiineae</taxon>
        <taxon>Mycenaceae</taxon>
        <taxon>Mycena</taxon>
    </lineage>
</organism>
<accession>A0AAD2K2C1</accession>
<comment type="caution">
    <text evidence="3">The sequence shown here is derived from an EMBL/GenBank/DDBJ whole genome shotgun (WGS) entry which is preliminary data.</text>
</comment>
<dbReference type="EMBL" id="CAVNYO010000403">
    <property type="protein sequence ID" value="CAK5275035.1"/>
    <property type="molecule type" value="Genomic_DNA"/>
</dbReference>
<feature type="compositionally biased region" description="Polar residues" evidence="1">
    <location>
        <begin position="206"/>
        <end position="220"/>
    </location>
</feature>
<gene>
    <name evidence="3" type="ORF">MYCIT1_LOCUS22539</name>
</gene>
<dbReference type="PANTHER" id="PTHR46929">
    <property type="entry name" value="EXPRESSED PROTEIN"/>
    <property type="match status" value="1"/>
</dbReference>